<keyword evidence="2" id="KW-1185">Reference proteome</keyword>
<dbReference type="OrthoDB" id="9970291at2759"/>
<protein>
    <submittedName>
        <fullName evidence="1">Uncharacterized protein</fullName>
    </submittedName>
</protein>
<dbReference type="Proteomes" id="UP000663832">
    <property type="component" value="Unassembled WGS sequence"/>
</dbReference>
<evidence type="ECO:0000313" key="1">
    <source>
        <dbReference type="EMBL" id="CAF1287193.1"/>
    </source>
</evidence>
<comment type="caution">
    <text evidence="1">The sequence shown here is derived from an EMBL/GenBank/DDBJ whole genome shotgun (WGS) entry which is preliminary data.</text>
</comment>
<accession>A0A815CR29</accession>
<organism evidence="1 2">
    <name type="scientific">Adineta steineri</name>
    <dbReference type="NCBI Taxonomy" id="433720"/>
    <lineage>
        <taxon>Eukaryota</taxon>
        <taxon>Metazoa</taxon>
        <taxon>Spiralia</taxon>
        <taxon>Gnathifera</taxon>
        <taxon>Rotifera</taxon>
        <taxon>Eurotatoria</taxon>
        <taxon>Bdelloidea</taxon>
        <taxon>Adinetida</taxon>
        <taxon>Adinetidae</taxon>
        <taxon>Adineta</taxon>
    </lineage>
</organism>
<sequence>MSHMLVQSFKFQMTSSSSNEKQFSCGGEQCKKCGACRDWYQLNNSDDIIKRCNATCTCTYMFRHNLVRHPVRCDNGYYPIHSLICMCKENGWK</sequence>
<name>A0A815CR29_9BILA</name>
<evidence type="ECO:0000313" key="2">
    <source>
        <dbReference type="Proteomes" id="UP000663832"/>
    </source>
</evidence>
<gene>
    <name evidence="1" type="ORF">QVE165_LOCUS30481</name>
</gene>
<dbReference type="AlphaFoldDB" id="A0A815CR29"/>
<proteinExistence type="predicted"/>
<dbReference type="EMBL" id="CAJNOM010000253">
    <property type="protein sequence ID" value="CAF1287193.1"/>
    <property type="molecule type" value="Genomic_DNA"/>
</dbReference>
<reference evidence="1" key="1">
    <citation type="submission" date="2021-02" db="EMBL/GenBank/DDBJ databases">
        <authorList>
            <person name="Nowell W R."/>
        </authorList>
    </citation>
    <scope>NUCLEOTIDE SEQUENCE</scope>
</reference>